<protein>
    <submittedName>
        <fullName evidence="2">Uncharacterized protein</fullName>
    </submittedName>
</protein>
<feature type="compositionally biased region" description="Basic residues" evidence="1">
    <location>
        <begin position="12"/>
        <end position="23"/>
    </location>
</feature>
<evidence type="ECO:0000256" key="1">
    <source>
        <dbReference type="SAM" id="MobiDB-lite"/>
    </source>
</evidence>
<dbReference type="EMBL" id="BSYO01000031">
    <property type="protein sequence ID" value="GMH26581.1"/>
    <property type="molecule type" value="Genomic_DNA"/>
</dbReference>
<name>A0AAD3Y4I5_NEPGR</name>
<sequence length="91" mass="9576">MLSTSTNGQHSRVAHPAHTGKHHGVNEAAPGVDDRQRRRHAKNRLIAVRVLGLHPGDLGSKLGNGTSTAHSALEPAHGSNRESPVDAIDGE</sequence>
<feature type="compositionally biased region" description="Polar residues" evidence="1">
    <location>
        <begin position="1"/>
        <end position="10"/>
    </location>
</feature>
<feature type="region of interest" description="Disordered" evidence="1">
    <location>
        <begin position="1"/>
        <end position="91"/>
    </location>
</feature>
<organism evidence="2 3">
    <name type="scientific">Nepenthes gracilis</name>
    <name type="common">Slender pitcher plant</name>
    <dbReference type="NCBI Taxonomy" id="150966"/>
    <lineage>
        <taxon>Eukaryota</taxon>
        <taxon>Viridiplantae</taxon>
        <taxon>Streptophyta</taxon>
        <taxon>Embryophyta</taxon>
        <taxon>Tracheophyta</taxon>
        <taxon>Spermatophyta</taxon>
        <taxon>Magnoliopsida</taxon>
        <taxon>eudicotyledons</taxon>
        <taxon>Gunneridae</taxon>
        <taxon>Pentapetalae</taxon>
        <taxon>Caryophyllales</taxon>
        <taxon>Nepenthaceae</taxon>
        <taxon>Nepenthes</taxon>
    </lineage>
</organism>
<reference evidence="2" key="1">
    <citation type="submission" date="2023-05" db="EMBL/GenBank/DDBJ databases">
        <title>Nepenthes gracilis genome sequencing.</title>
        <authorList>
            <person name="Fukushima K."/>
        </authorList>
    </citation>
    <scope>NUCLEOTIDE SEQUENCE</scope>
    <source>
        <strain evidence="2">SING2019-196</strain>
    </source>
</reference>
<dbReference type="AlphaFoldDB" id="A0AAD3Y4I5"/>
<gene>
    <name evidence="2" type="ORF">Nepgr_028424</name>
</gene>
<dbReference type="Proteomes" id="UP001279734">
    <property type="component" value="Unassembled WGS sequence"/>
</dbReference>
<proteinExistence type="predicted"/>
<accession>A0AAD3Y4I5</accession>
<comment type="caution">
    <text evidence="2">The sequence shown here is derived from an EMBL/GenBank/DDBJ whole genome shotgun (WGS) entry which is preliminary data.</text>
</comment>
<evidence type="ECO:0000313" key="2">
    <source>
        <dbReference type="EMBL" id="GMH26581.1"/>
    </source>
</evidence>
<keyword evidence="3" id="KW-1185">Reference proteome</keyword>
<evidence type="ECO:0000313" key="3">
    <source>
        <dbReference type="Proteomes" id="UP001279734"/>
    </source>
</evidence>